<dbReference type="PROSITE" id="PS50082">
    <property type="entry name" value="WD_REPEATS_2"/>
    <property type="match status" value="1"/>
</dbReference>
<dbReference type="SMART" id="SM00320">
    <property type="entry name" value="WD40"/>
    <property type="match status" value="4"/>
</dbReference>
<organism evidence="8 9">
    <name type="scientific">Neorhodopirellula pilleata</name>
    <dbReference type="NCBI Taxonomy" id="2714738"/>
    <lineage>
        <taxon>Bacteria</taxon>
        <taxon>Pseudomonadati</taxon>
        <taxon>Planctomycetota</taxon>
        <taxon>Planctomycetia</taxon>
        <taxon>Pirellulales</taxon>
        <taxon>Pirellulaceae</taxon>
        <taxon>Neorhodopirellula</taxon>
    </lineage>
</organism>
<reference evidence="8 9" key="1">
    <citation type="submission" date="2019-02" db="EMBL/GenBank/DDBJ databases">
        <title>Deep-cultivation of Planctomycetes and their phenomic and genomic characterization uncovers novel biology.</title>
        <authorList>
            <person name="Wiegand S."/>
            <person name="Jogler M."/>
            <person name="Boedeker C."/>
            <person name="Pinto D."/>
            <person name="Vollmers J."/>
            <person name="Rivas-Marin E."/>
            <person name="Kohn T."/>
            <person name="Peeters S.H."/>
            <person name="Heuer A."/>
            <person name="Rast P."/>
            <person name="Oberbeckmann S."/>
            <person name="Bunk B."/>
            <person name="Jeske O."/>
            <person name="Meyerdierks A."/>
            <person name="Storesund J.E."/>
            <person name="Kallscheuer N."/>
            <person name="Luecker S."/>
            <person name="Lage O.M."/>
            <person name="Pohl T."/>
            <person name="Merkel B.J."/>
            <person name="Hornburger P."/>
            <person name="Mueller R.-W."/>
            <person name="Bruemmer F."/>
            <person name="Labrenz M."/>
            <person name="Spormann A.M."/>
            <person name="Op Den Camp H."/>
            <person name="Overmann J."/>
            <person name="Amann R."/>
            <person name="Jetten M.S.M."/>
            <person name="Mascher T."/>
            <person name="Medema M.H."/>
            <person name="Devos D.P."/>
            <person name="Kaster A.-K."/>
            <person name="Ovreas L."/>
            <person name="Rohde M."/>
            <person name="Galperin M.Y."/>
            <person name="Jogler C."/>
        </authorList>
    </citation>
    <scope>NUCLEOTIDE SEQUENCE [LARGE SCALE GENOMIC DNA]</scope>
    <source>
        <strain evidence="8 9">Pla100</strain>
    </source>
</reference>
<keyword evidence="9" id="KW-1185">Reference proteome</keyword>
<dbReference type="Proteomes" id="UP000316213">
    <property type="component" value="Unassembled WGS sequence"/>
</dbReference>
<dbReference type="SUPFAM" id="SSF56112">
    <property type="entry name" value="Protein kinase-like (PK-like)"/>
    <property type="match status" value="1"/>
</dbReference>
<evidence type="ECO:0000256" key="5">
    <source>
        <dbReference type="PROSITE-ProRule" id="PRU00221"/>
    </source>
</evidence>
<dbReference type="InterPro" id="IPR011047">
    <property type="entry name" value="Quinoprotein_ADH-like_sf"/>
</dbReference>
<keyword evidence="3 8" id="KW-0418">Kinase</keyword>
<dbReference type="InterPro" id="IPR011009">
    <property type="entry name" value="Kinase-like_dom_sf"/>
</dbReference>
<gene>
    <name evidence="8" type="primary">prkC_20</name>
    <name evidence="8" type="ORF">Pla100_37520</name>
</gene>
<dbReference type="InterPro" id="IPR017441">
    <property type="entry name" value="Protein_kinase_ATP_BS"/>
</dbReference>
<sequence length="1154" mass="127166">MNKITQHCPDPSTLADWIEGAVSDEMAETVMEHVGECQTCSEWLERAEAEPRSLIAMLRAGISLDNLNDTVDDRFARNRSPLQPRPPHELPTNIGEFRIVRELGRGGMGVVYEAEQTALGRHVALKVLPPHSFQDENRVRRFEREVQAAARLHHTNIVPVFGAGRDGDLHFYAMQYIQGRGLDRVIADARVQRTPFDWSHQRFVAEMGAQVASALHHAHAYGVEHRDIKPANLILDAHGIVWVADFGLAKLDDGLELTGTGNLLGTLRFMPPESFQGYSDPRSDVYSLGITLYELLTLTPAFAANDQRQLVHDITKSGPPPLTQVIDGVSRDLATIIHKAIAQDPQDRYQNAAELEQDLRSFVNNEPILARPAGALERLCRSARRNPVVASLTASVFLALVMGTIVSNYYAVAATQSASKEKAASEQARESEQSAKNSELLAKKSEEYAKQREVEAVTQLGKTQIALAEASYLAGNGRRAIQYLQACPEHLRDQDWEYLSARADRTIYTHPGDTVGQLSGIHFVPPSRNRVILVPWKSPDPIRCIDSRTGKVVQSKQLEVNLDLVHSVVSPDGKLLAISPRHRSRVCLYNASTFEKLLDVPTELLRPSGTFDSQLLFAADSKTLILQKAKGTLALDTENSELRVLSDQFFACATAHTKSIAYGVKNKRLTAVDIETGETIWTGPLSSSKIQSMAVCYDDSMLAIAGWDEPSITLHDAADGRLINRLASDVLAPETAILPAAHAPFFATIEKSSGQNAVKVWKFDDENQRPAYTTFCRDDRDRRVGWNDTSGILVSGFIGVDAYPTPAVSATRLLAANDAPSALFLEDGVIAACLAGRQGMSVFEIGKHDSPRLFKEVYNHVATSYCRDKFIGTRSEYGGTHNVSDLINIETDSFSKCATMFWRMRHIAVAPGGRYVAAAHPNKFSIKREQAAGSYAEVLCRDINSFLDGKKSNVTFMFPAGQVPTILISTLFERDGELATKTSLHNLVTGRLMIEKLEPSLLRVFCLSPSGEVFATGCDDGKVRLYDARTLELLSVARLHDKNVTALAFRCDGAQLATGESNGQIRLWQIADNHCSQCVHEIVGNGVKVRALDFNPSGTKLLALAGSELSIWDLSNQPISTKQVEQERVNAYLEIDDAQHSSRPEQSLQDESRN</sequence>
<dbReference type="Pfam" id="PF00400">
    <property type="entry name" value="WD40"/>
    <property type="match status" value="2"/>
</dbReference>
<dbReference type="Pfam" id="PF00069">
    <property type="entry name" value="Pkinase"/>
    <property type="match status" value="1"/>
</dbReference>
<name>A0A5C6A2L8_9BACT</name>
<proteinExistence type="predicted"/>
<dbReference type="SUPFAM" id="SSF50998">
    <property type="entry name" value="Quinoprotein alcohol dehydrogenase-like"/>
    <property type="match status" value="1"/>
</dbReference>
<evidence type="ECO:0000256" key="2">
    <source>
        <dbReference type="ARBA" id="ARBA00022741"/>
    </source>
</evidence>
<keyword evidence="2 6" id="KW-0547">Nucleotide-binding</keyword>
<keyword evidence="4 6" id="KW-0067">ATP-binding</keyword>
<dbReference type="PROSITE" id="PS00108">
    <property type="entry name" value="PROTEIN_KINASE_ST"/>
    <property type="match status" value="1"/>
</dbReference>
<accession>A0A5C6A2L8</accession>
<dbReference type="InterPro" id="IPR000719">
    <property type="entry name" value="Prot_kinase_dom"/>
</dbReference>
<evidence type="ECO:0000256" key="4">
    <source>
        <dbReference type="ARBA" id="ARBA00022840"/>
    </source>
</evidence>
<protein>
    <submittedName>
        <fullName evidence="8">Serine/threonine-protein kinase PrkC</fullName>
        <ecNumber evidence="8">2.7.11.1</ecNumber>
    </submittedName>
</protein>
<dbReference type="PROSITE" id="PS50011">
    <property type="entry name" value="PROTEIN_KINASE_DOM"/>
    <property type="match status" value="1"/>
</dbReference>
<feature type="binding site" evidence="6">
    <location>
        <position position="126"/>
    </location>
    <ligand>
        <name>ATP</name>
        <dbReference type="ChEBI" id="CHEBI:30616"/>
    </ligand>
</feature>
<evidence type="ECO:0000256" key="1">
    <source>
        <dbReference type="ARBA" id="ARBA00022679"/>
    </source>
</evidence>
<dbReference type="Gene3D" id="2.130.10.10">
    <property type="entry name" value="YVTN repeat-like/Quinoprotein amine dehydrogenase"/>
    <property type="match status" value="2"/>
</dbReference>
<evidence type="ECO:0000313" key="8">
    <source>
        <dbReference type="EMBL" id="TWT94144.1"/>
    </source>
</evidence>
<evidence type="ECO:0000259" key="7">
    <source>
        <dbReference type="PROSITE" id="PS50011"/>
    </source>
</evidence>
<comment type="caution">
    <text evidence="8">The sequence shown here is derived from an EMBL/GenBank/DDBJ whole genome shotgun (WGS) entry which is preliminary data.</text>
</comment>
<evidence type="ECO:0000313" key="9">
    <source>
        <dbReference type="Proteomes" id="UP000316213"/>
    </source>
</evidence>
<dbReference type="Gene3D" id="1.10.510.10">
    <property type="entry name" value="Transferase(Phosphotransferase) domain 1"/>
    <property type="match status" value="1"/>
</dbReference>
<dbReference type="InterPro" id="IPR001680">
    <property type="entry name" value="WD40_rpt"/>
</dbReference>
<dbReference type="InterPro" id="IPR015943">
    <property type="entry name" value="WD40/YVTN_repeat-like_dom_sf"/>
</dbReference>
<dbReference type="CDD" id="cd14014">
    <property type="entry name" value="STKc_PknB_like"/>
    <property type="match status" value="1"/>
</dbReference>
<feature type="repeat" description="WD" evidence="5">
    <location>
        <begin position="1037"/>
        <end position="1070"/>
    </location>
</feature>
<evidence type="ECO:0000256" key="6">
    <source>
        <dbReference type="PROSITE-ProRule" id="PRU10141"/>
    </source>
</evidence>
<evidence type="ECO:0000256" key="3">
    <source>
        <dbReference type="ARBA" id="ARBA00022777"/>
    </source>
</evidence>
<dbReference type="PROSITE" id="PS50294">
    <property type="entry name" value="WD_REPEATS_REGION"/>
    <property type="match status" value="1"/>
</dbReference>
<dbReference type="SMART" id="SM00220">
    <property type="entry name" value="S_TKc"/>
    <property type="match status" value="1"/>
</dbReference>
<dbReference type="GO" id="GO:0005524">
    <property type="term" value="F:ATP binding"/>
    <property type="evidence" value="ECO:0007669"/>
    <property type="project" value="UniProtKB-UniRule"/>
</dbReference>
<dbReference type="PANTHER" id="PTHR43289">
    <property type="entry name" value="MITOGEN-ACTIVATED PROTEIN KINASE KINASE KINASE 20-RELATED"/>
    <property type="match status" value="1"/>
</dbReference>
<dbReference type="Gene3D" id="3.30.200.20">
    <property type="entry name" value="Phosphorylase Kinase, domain 1"/>
    <property type="match status" value="1"/>
</dbReference>
<keyword evidence="1 8" id="KW-0808">Transferase</keyword>
<dbReference type="OrthoDB" id="500858at2"/>
<keyword evidence="5" id="KW-0853">WD repeat</keyword>
<feature type="domain" description="Protein kinase" evidence="7">
    <location>
        <begin position="97"/>
        <end position="363"/>
    </location>
</feature>
<dbReference type="RefSeq" id="WP_146579108.1">
    <property type="nucleotide sequence ID" value="NZ_SJPM01000008.1"/>
</dbReference>
<dbReference type="PROSITE" id="PS00107">
    <property type="entry name" value="PROTEIN_KINASE_ATP"/>
    <property type="match status" value="1"/>
</dbReference>
<dbReference type="EC" id="2.7.11.1" evidence="8"/>
<dbReference type="EMBL" id="SJPM01000008">
    <property type="protein sequence ID" value="TWT94144.1"/>
    <property type="molecule type" value="Genomic_DNA"/>
</dbReference>
<dbReference type="AlphaFoldDB" id="A0A5C6A2L8"/>
<dbReference type="GO" id="GO:0004674">
    <property type="term" value="F:protein serine/threonine kinase activity"/>
    <property type="evidence" value="ECO:0007669"/>
    <property type="project" value="UniProtKB-EC"/>
</dbReference>
<dbReference type="PANTHER" id="PTHR43289:SF34">
    <property type="entry name" value="SERINE_THREONINE-PROTEIN KINASE YBDM-RELATED"/>
    <property type="match status" value="1"/>
</dbReference>
<dbReference type="InterPro" id="IPR008271">
    <property type="entry name" value="Ser/Thr_kinase_AS"/>
</dbReference>